<evidence type="ECO:0000313" key="3">
    <source>
        <dbReference type="Proteomes" id="UP000264310"/>
    </source>
</evidence>
<comment type="caution">
    <text evidence="2">The sequence shown here is derived from an EMBL/GenBank/DDBJ whole genome shotgun (WGS) entry which is preliminary data.</text>
</comment>
<evidence type="ECO:0000256" key="1">
    <source>
        <dbReference type="SAM" id="Phobius"/>
    </source>
</evidence>
<keyword evidence="1" id="KW-0472">Membrane</keyword>
<organism evidence="2 3">
    <name type="scientific">Fulvimarina endophytica</name>
    <dbReference type="NCBI Taxonomy" id="2293836"/>
    <lineage>
        <taxon>Bacteria</taxon>
        <taxon>Pseudomonadati</taxon>
        <taxon>Pseudomonadota</taxon>
        <taxon>Alphaproteobacteria</taxon>
        <taxon>Hyphomicrobiales</taxon>
        <taxon>Aurantimonadaceae</taxon>
        <taxon>Fulvimarina</taxon>
    </lineage>
</organism>
<keyword evidence="3" id="KW-1185">Reference proteome</keyword>
<proteinExistence type="predicted"/>
<gene>
    <name evidence="2" type="ORF">DYI37_05350</name>
</gene>
<keyword evidence="1" id="KW-0812">Transmembrane</keyword>
<keyword evidence="1" id="KW-1133">Transmembrane helix</keyword>
<dbReference type="Proteomes" id="UP000264310">
    <property type="component" value="Unassembled WGS sequence"/>
</dbReference>
<dbReference type="EMBL" id="QURL01000002">
    <property type="protein sequence ID" value="RFC65267.1"/>
    <property type="molecule type" value="Genomic_DNA"/>
</dbReference>
<evidence type="ECO:0000313" key="2">
    <source>
        <dbReference type="EMBL" id="RFC65267.1"/>
    </source>
</evidence>
<dbReference type="AlphaFoldDB" id="A0A371X7T2"/>
<protein>
    <recommendedName>
        <fullName evidence="4">Fimbrial protein</fullName>
    </recommendedName>
</protein>
<sequence>MTTEDDIKDEKPLDPAAERLRIKLVRLLVVSMGFLFLSIMTVFGVIIYRTSGAEEVPAYDGTPLSIALPDGSEVVQTVLDGDRMLLTVRVGAETRLVLVSVETGEVLRSFTLANAPSAGTR</sequence>
<dbReference type="OrthoDB" id="7916953at2"/>
<dbReference type="RefSeq" id="WP_116682164.1">
    <property type="nucleotide sequence ID" value="NZ_QURL01000002.1"/>
</dbReference>
<accession>A0A371X7T2</accession>
<evidence type="ECO:0008006" key="4">
    <source>
        <dbReference type="Google" id="ProtNLM"/>
    </source>
</evidence>
<reference evidence="2 3" key="1">
    <citation type="submission" date="2018-08" db="EMBL/GenBank/DDBJ databases">
        <title>Fulvimarina sp. 85, whole genome shotgun sequence.</title>
        <authorList>
            <person name="Tuo L."/>
        </authorList>
    </citation>
    <scope>NUCLEOTIDE SEQUENCE [LARGE SCALE GENOMIC DNA]</scope>
    <source>
        <strain evidence="2 3">85</strain>
    </source>
</reference>
<name>A0A371X7T2_9HYPH</name>
<feature type="transmembrane region" description="Helical" evidence="1">
    <location>
        <begin position="27"/>
        <end position="48"/>
    </location>
</feature>